<feature type="compositionally biased region" description="Basic and acidic residues" evidence="1">
    <location>
        <begin position="1"/>
        <end position="41"/>
    </location>
</feature>
<protein>
    <submittedName>
        <fullName evidence="2">Uncharacterized protein</fullName>
    </submittedName>
</protein>
<feature type="compositionally biased region" description="Basic and acidic residues" evidence="1">
    <location>
        <begin position="261"/>
        <end position="278"/>
    </location>
</feature>
<evidence type="ECO:0000313" key="3">
    <source>
        <dbReference type="Proteomes" id="UP000037069"/>
    </source>
</evidence>
<feature type="compositionally biased region" description="Basic and acidic residues" evidence="1">
    <location>
        <begin position="287"/>
        <end position="310"/>
    </location>
</feature>
<comment type="caution">
    <text evidence="2">The sequence shown here is derived from an EMBL/GenBank/DDBJ whole genome shotgun (WGS) entry which is preliminary data.</text>
</comment>
<reference evidence="2 3" key="1">
    <citation type="journal article" date="2015" name="Nat. Commun.">
        <title>Lucilia cuprina genome unlocks parasitic fly biology to underpin future interventions.</title>
        <authorList>
            <person name="Anstead C.A."/>
            <person name="Korhonen P.K."/>
            <person name="Young N.D."/>
            <person name="Hall R.S."/>
            <person name="Jex A.R."/>
            <person name="Murali S.C."/>
            <person name="Hughes D.S."/>
            <person name="Lee S.F."/>
            <person name="Perry T."/>
            <person name="Stroehlein A.J."/>
            <person name="Ansell B.R."/>
            <person name="Breugelmans B."/>
            <person name="Hofmann A."/>
            <person name="Qu J."/>
            <person name="Dugan S."/>
            <person name="Lee S.L."/>
            <person name="Chao H."/>
            <person name="Dinh H."/>
            <person name="Han Y."/>
            <person name="Doddapaneni H.V."/>
            <person name="Worley K.C."/>
            <person name="Muzny D.M."/>
            <person name="Ioannidis P."/>
            <person name="Waterhouse R.M."/>
            <person name="Zdobnov E.M."/>
            <person name="James P.J."/>
            <person name="Bagnall N.H."/>
            <person name="Kotze A.C."/>
            <person name="Gibbs R.A."/>
            <person name="Richards S."/>
            <person name="Batterham P."/>
            <person name="Gasser R.B."/>
        </authorList>
    </citation>
    <scope>NUCLEOTIDE SEQUENCE [LARGE SCALE GENOMIC DNA]</scope>
    <source>
        <strain evidence="2 3">LS</strain>
        <tissue evidence="2">Full body</tissue>
    </source>
</reference>
<feature type="region of interest" description="Disordered" evidence="1">
    <location>
        <begin position="1"/>
        <end position="53"/>
    </location>
</feature>
<feature type="compositionally biased region" description="Basic and acidic residues" evidence="1">
    <location>
        <begin position="160"/>
        <end position="172"/>
    </location>
</feature>
<feature type="non-terminal residue" evidence="2">
    <location>
        <position position="1"/>
    </location>
</feature>
<proteinExistence type="predicted"/>
<evidence type="ECO:0000256" key="1">
    <source>
        <dbReference type="SAM" id="MobiDB-lite"/>
    </source>
</evidence>
<organism evidence="2 3">
    <name type="scientific">Lucilia cuprina</name>
    <name type="common">Green bottle fly</name>
    <name type="synonym">Australian sheep blowfly</name>
    <dbReference type="NCBI Taxonomy" id="7375"/>
    <lineage>
        <taxon>Eukaryota</taxon>
        <taxon>Metazoa</taxon>
        <taxon>Ecdysozoa</taxon>
        <taxon>Arthropoda</taxon>
        <taxon>Hexapoda</taxon>
        <taxon>Insecta</taxon>
        <taxon>Pterygota</taxon>
        <taxon>Neoptera</taxon>
        <taxon>Endopterygota</taxon>
        <taxon>Diptera</taxon>
        <taxon>Brachycera</taxon>
        <taxon>Muscomorpha</taxon>
        <taxon>Oestroidea</taxon>
        <taxon>Calliphoridae</taxon>
        <taxon>Luciliinae</taxon>
        <taxon>Lucilia</taxon>
    </lineage>
</organism>
<dbReference type="AlphaFoldDB" id="A0A0L0BXJ3"/>
<name>A0A0L0BXJ3_LUCCU</name>
<evidence type="ECO:0000313" key="2">
    <source>
        <dbReference type="EMBL" id="KNC24716.1"/>
    </source>
</evidence>
<feature type="region of interest" description="Disordered" evidence="1">
    <location>
        <begin position="211"/>
        <end position="335"/>
    </location>
</feature>
<feature type="compositionally biased region" description="Low complexity" evidence="1">
    <location>
        <begin position="149"/>
        <end position="159"/>
    </location>
</feature>
<dbReference type="EMBL" id="JRES01001181">
    <property type="protein sequence ID" value="KNC24716.1"/>
    <property type="molecule type" value="Genomic_DNA"/>
</dbReference>
<feature type="compositionally biased region" description="Basic and acidic residues" evidence="1">
    <location>
        <begin position="211"/>
        <end position="244"/>
    </location>
</feature>
<sequence>EAHEGARGHRDGPGARPEHLGDLRGGQERSVDDEQQAEHPPVHPRVARRAPREGEVLDERARLFAQLLRLTVGLLAHSDILSNTVPGSGSAMAASNTAWGHIVMPLHTIDSTPPPGAFATSIGSPVAPKPSRRAWCMRPDASTSIFSAARAGSSAAGCSAKKEPEVDRDERQHGRHRVAHDVQSDDAAAGHALGPQGAHEVGVHRVDDAAAHEPGDRGETEEGDDQRRQEVGRRPSRIGARDGEPAELQSEDQLRGHGHHEHGDRRREDRPEEHRAVDRAVAAQTREQAEGDAEHDFDHPRRQRERDRDRPPRRHPIRDRHTAEGRAQISGEQPA</sequence>
<dbReference type="Proteomes" id="UP000037069">
    <property type="component" value="Unassembled WGS sequence"/>
</dbReference>
<feature type="region of interest" description="Disordered" evidence="1">
    <location>
        <begin position="149"/>
        <end position="194"/>
    </location>
</feature>
<feature type="non-terminal residue" evidence="2">
    <location>
        <position position="335"/>
    </location>
</feature>
<gene>
    <name evidence="2" type="ORF">FF38_06604</name>
</gene>
<accession>A0A0L0BXJ3</accession>
<keyword evidence="3" id="KW-1185">Reference proteome</keyword>